<feature type="region of interest" description="Disordered" evidence="1">
    <location>
        <begin position="49"/>
        <end position="225"/>
    </location>
</feature>
<sequence length="1524" mass="160233">MFSRRPRGSSNTPPIDRSTANAAAVAAGAAFRTRASSVGPLSSAAAAAALRSHTTSPEPVGNVQTKRMVRRGSGSSTGSTGVIGSSTRGGVGRGGLQRRDSSGSMTERTFRSNSPGRPADVVPAAPDAPPVPYLPQNMRGGHQRSASQEPVPRVTSPTPRGNRGVSVDRGNMPTPVSTRKSNRLSEVPEAERDDASPNSVNFSRPRSTMGSPTTQKPVHSSGSWFTQASGMQDMSVVKPPMRPTSAQGLQQYGASGIQSDLASTANRPVKKRQDLQSSQGSHFAQANGSVSHPTSTAMDTADTIMVYDPNSRKFVSKPRPKDYAPPRAQSPVQSRGPGPPPGVYDPSSRTITAKSPAARQQSSESLKSLPKTRPNIPPVVTTPLPPPRNPARVSSPEPMPSSPRAMGFLQHQPSIVREEPEAESAAEASTAQPTKTSPSSNTINTSAGPAKRYVAPAVAHKRSEKPIKNDTILGNSASGRAWSESSEDGLPKKKKNARVSFDEQPHELGKQIAPAQPQTIGRERSPALDNDMEELMKPRPALPSFGSVRRAQPEAPVKVTERPPARHEASSDQIVGAIIAGDAARKQASNEPLPPEVTSKEGPSYHSDESEDEMPLQGPAVATSDAQSTVPAPIAKDFATQKSAPADAKEEAIPAISLQPPTPGIEEEAKKLGGASPPATPEPRPRSSFEEFAVPGSWGKDVEEPETIKAVPAPPTNAASPIESAKLQELASQRAAAFVAAPAPANGVPDRTVPDLSDINETESDDSAAFSDAAEDFSDQEGGFASLDAMVKSPPPTSPILAKSPSSPTESPSVRQAARKGVVADESDVVTPTGDWTNATAYWSKLSRQQREQIERAHMSSDDEMTPRATAQKPKKKKSALKQSPTPIMTTTNVGASPPTVDVRRNGAPAQSQPVSVMKKSMRAPAGPTPAAHHAETHLRGSMRDKARGEGAVTMRSSLRGAPQPRPQSEVLSSSGSVQKKTMRPMSAGSTGPPAPVQQRPQSRASQTGPSPAMSAARSQTAPRAAPLPAANDSDSESSFRKARRPAGNATGGFAMKRSMRSGSIDSEQARPISPTPAAAAGKGRGSFSVRSLSPTGSFFGRNRQNLKESMRAGPSPAAGKTMRGPGSMGKPQPAAPAPRMAAGRPATSGGGMSSRFKSRFNDSDDEDDTPRQAGRPMFRSRFADSDDDEPASPVPAAAKLTPVRGIPRRKGQEDGDSTDLSGEEEDPRKAGRNRDKQSKPIVPDPADVEKAMAAARRNLGMTNGNANSPPAKAEIEGANLAKGSLRKPAEPVRTESTQSVPGTPLETKQKRGFMGSLLRRNRNSSSSIQQIPLMTPMGIAPGTPMQTSPQAAPPTPGSSTPTRGKLVRRSSAQPSSLRPAAHLRGESFMSTATAPAGPAVGKIEEENWPLPPVPKITANGMPPSADNEEDRPNTSDGIHEQAVKLARTMRPTIDRRSVSGTMAGELGGGSVVGSGLGTVRERERSVGFADSVVEPKERTGVYSMRTGRKKKFGLLRRAFGLND</sequence>
<dbReference type="OrthoDB" id="5423926at2759"/>
<feature type="compositionally biased region" description="Basic and acidic residues" evidence="1">
    <location>
        <begin position="933"/>
        <end position="949"/>
    </location>
</feature>
<feature type="compositionally biased region" description="Polar residues" evidence="1">
    <location>
        <begin position="970"/>
        <end position="980"/>
    </location>
</feature>
<feature type="compositionally biased region" description="Polar residues" evidence="1">
    <location>
        <begin position="275"/>
        <end position="298"/>
    </location>
</feature>
<feature type="compositionally biased region" description="Basic and acidic residues" evidence="1">
    <location>
        <begin position="1431"/>
        <end position="1443"/>
    </location>
</feature>
<feature type="compositionally biased region" description="Basic and acidic residues" evidence="1">
    <location>
        <begin position="1227"/>
        <end position="1239"/>
    </location>
</feature>
<feature type="compositionally biased region" description="Basic and acidic residues" evidence="1">
    <location>
        <begin position="849"/>
        <end position="861"/>
    </location>
</feature>
<feature type="compositionally biased region" description="Polar residues" evidence="1">
    <location>
        <begin position="347"/>
        <end position="366"/>
    </location>
</feature>
<dbReference type="EMBL" id="NAJO01000045">
    <property type="protein sequence ID" value="OQN98527.1"/>
    <property type="molecule type" value="Genomic_DNA"/>
</dbReference>
<feature type="compositionally biased region" description="Basic and acidic residues" evidence="1">
    <location>
        <begin position="500"/>
        <end position="509"/>
    </location>
</feature>
<dbReference type="Proteomes" id="UP000192596">
    <property type="component" value="Unassembled WGS sequence"/>
</dbReference>
<feature type="compositionally biased region" description="Low complexity" evidence="1">
    <location>
        <begin position="423"/>
        <end position="434"/>
    </location>
</feature>
<feature type="region of interest" description="Disordered" evidence="1">
    <location>
        <begin position="849"/>
        <end position="1477"/>
    </location>
</feature>
<feature type="compositionally biased region" description="Polar residues" evidence="1">
    <location>
        <begin position="196"/>
        <end position="225"/>
    </location>
</feature>
<accession>A0A1V8SHL5</accession>
<feature type="compositionally biased region" description="Acidic residues" evidence="1">
    <location>
        <begin position="1215"/>
        <end position="1226"/>
    </location>
</feature>
<feature type="compositionally biased region" description="Basic and acidic residues" evidence="1">
    <location>
        <begin position="559"/>
        <end position="570"/>
    </location>
</feature>
<feature type="compositionally biased region" description="Polar residues" evidence="1">
    <location>
        <begin position="52"/>
        <end position="65"/>
    </location>
</feature>
<feature type="compositionally biased region" description="Polar residues" evidence="1">
    <location>
        <begin position="435"/>
        <end position="447"/>
    </location>
</feature>
<gene>
    <name evidence="2" type="ORF">B0A48_15788</name>
</gene>
<name>A0A1V8SHL5_9PEZI</name>
<organism evidence="2 3">
    <name type="scientific">Cryoendolithus antarcticus</name>
    <dbReference type="NCBI Taxonomy" id="1507870"/>
    <lineage>
        <taxon>Eukaryota</taxon>
        <taxon>Fungi</taxon>
        <taxon>Dikarya</taxon>
        <taxon>Ascomycota</taxon>
        <taxon>Pezizomycotina</taxon>
        <taxon>Dothideomycetes</taxon>
        <taxon>Dothideomycetidae</taxon>
        <taxon>Cladosporiales</taxon>
        <taxon>Cladosporiaceae</taxon>
        <taxon>Cryoendolithus</taxon>
    </lineage>
</organism>
<feature type="compositionally biased region" description="Gly residues" evidence="1">
    <location>
        <begin position="1466"/>
        <end position="1477"/>
    </location>
</feature>
<feature type="compositionally biased region" description="Low complexity" evidence="1">
    <location>
        <begin position="1138"/>
        <end position="1147"/>
    </location>
</feature>
<comment type="caution">
    <text evidence="2">The sequence shown here is derived from an EMBL/GenBank/DDBJ whole genome shotgun (WGS) entry which is preliminary data.</text>
</comment>
<evidence type="ECO:0000256" key="1">
    <source>
        <dbReference type="SAM" id="MobiDB-lite"/>
    </source>
</evidence>
<protein>
    <submittedName>
        <fullName evidence="2">Uncharacterized protein</fullName>
    </submittedName>
</protein>
<evidence type="ECO:0000313" key="2">
    <source>
        <dbReference type="EMBL" id="OQN98527.1"/>
    </source>
</evidence>
<reference evidence="3" key="1">
    <citation type="submission" date="2017-03" db="EMBL/GenBank/DDBJ databases">
        <title>Genomes of endolithic fungi from Antarctica.</title>
        <authorList>
            <person name="Coleine C."/>
            <person name="Masonjones S."/>
            <person name="Stajich J.E."/>
        </authorList>
    </citation>
    <scope>NUCLEOTIDE SEQUENCE [LARGE SCALE GENOMIC DNA]</scope>
    <source>
        <strain evidence="3">CCFEE 5527</strain>
    </source>
</reference>
<evidence type="ECO:0000313" key="3">
    <source>
        <dbReference type="Proteomes" id="UP000192596"/>
    </source>
</evidence>
<feature type="compositionally biased region" description="Polar residues" evidence="1">
    <location>
        <begin position="999"/>
        <end position="1010"/>
    </location>
</feature>
<feature type="compositionally biased region" description="Polar residues" evidence="1">
    <location>
        <begin position="804"/>
        <end position="814"/>
    </location>
</feature>
<feature type="compositionally biased region" description="Polar residues" evidence="1">
    <location>
        <begin position="253"/>
        <end position="266"/>
    </location>
</feature>
<proteinExistence type="predicted"/>
<feature type="compositionally biased region" description="Polar residues" evidence="1">
    <location>
        <begin position="102"/>
        <end position="115"/>
    </location>
</feature>
<dbReference type="STRING" id="1507870.A0A1V8SHL5"/>
<feature type="region of interest" description="Disordered" evidence="1">
    <location>
        <begin position="741"/>
        <end position="835"/>
    </location>
</feature>
<dbReference type="InParanoid" id="A0A1V8SHL5"/>
<feature type="compositionally biased region" description="Low complexity" evidence="1">
    <location>
        <begin position="71"/>
        <end position="86"/>
    </location>
</feature>
<keyword evidence="3" id="KW-1185">Reference proteome</keyword>
<feature type="region of interest" description="Disordered" evidence="1">
    <location>
        <begin position="253"/>
        <end position="725"/>
    </location>
</feature>